<dbReference type="Pfam" id="PF00640">
    <property type="entry name" value="PID"/>
    <property type="match status" value="1"/>
</dbReference>
<dbReference type="GO" id="GO:0005737">
    <property type="term" value="C:cytoplasm"/>
    <property type="evidence" value="ECO:0007669"/>
    <property type="project" value="UniProtKB-SubCell"/>
</dbReference>
<sequence>MTKKRRPPTWTNHYCRKRASANQKRDVSCSSILISLVDRRADGRAQEGSTRIVADAMQTPPSSSSASAAGDSPRPQRRAGDQDTPRRLALPKMPNFLTLASPKRLQKDKEHHHESVSARDKNEPSRFLGDGVSFKAKLIGILEVGEARGDRMCQEALADLKMAIRAAGEHKQRITINIAIDGLRLRDEKTMDCLYHHPVHKISFIAQDMTDSRAFGYIFGSPDTGHRFFGIKTDKAAGQVVVAMRDLFQVVFELKKKEIELAKQHIEQQQMKFSVGKSLENLTYSKYNKFQSLLDSGSRYSALKDDSKLENGCLGAASKSAQQTSEVIADLLDLEIELNSIQQGIHQMEKITPSDPFGPDSNKDASFYDPFEDSFSPPPTAVILPPPPPSTRASSKRHLSLEPSSPPPANTSATTSPAPTPQTITTKAIAPLATTETWFDTTSDPLFGDNNTTSTTSGVGPTTKEQVEDAAAQGQFDVFTELDPLGTGRSKPYVDKKDFFQELKNPPKKVLKELVEPKDGEAPSGTFSATFSHSVQPSDRRTPTQRKYSADVMALDPFADSDPFGEPDFVDEPFPASESVDPFDTCFADFTMFGSQKMDKSSNAADVFHGPLRVSLPPEKRSGGGGASLLPPPPTGSKRASPTLKSSPKSPRSPLKQKAVSDAPMVRIPSPKSGRRRTGAIRKSPLADEERISNSSAELADIAPEPPPRPASSKPPPLPPKKQQTSQQYKPPRPPPCEQYDYINNIEAPVCVSSPPLPMPVRRPRTSSGTEIPRPRQQQQQSQEIAQFSLPPPPAKEEKKPKVAANLTLRQLTNMNITELASSLNVSPGHLSKMTLQELAGFLASVSTEGSPSSNKDVSVEPQKAEESEPVERENYSALRESLDGEETFRADFDNNFADFSSTDFQNLKEDVFQEAPFDKYAVFRELEQEEKSTTDNVEDNTETAEFEDAVQDSIKEEAELPRSDSAMAEEGLRDEELEDYTEDGDKYAALRDICTEDPAAQGEADESDKDDSESVTKKVDEDLNLLSISRQPSDSPESVTMEPTNVRESIIESTILEEEVASDGGSQYEEPVEIPVEKQPLQQEEDEEVEVDVQSVKDDDSKEETLKLEEEPVQNIQSPERAVSPPKELAIPVESNEEMSISPGGGWAKFEDEDKKLEDPEMSPWSVDGKEFGGKGFTPEKAYTPDSNSSRRHRYRSRESPWQDDEDDDQEGDWEDRENGWRDEKYRRPRKRSPWGQRTTKKTSPWEDDDDESFDEVAYKPKRPGRPSSANRRPPSWDDEEPEYDEPRRRPPHRYEEKRDRSGSRGEYMRRREWEEQRSKYAAAYATWAERGQRKSGSQERRSRESAAAARRKQFDSHYYNYRPPEYDEPYDPRYKSKKTAGGGPKRPASATDLRKGGGRRGRHSPDDDDDNEMDDEEPGFGGDGGRFRTPSADPARHWQDEFNSDHEAAPTREQHYEQRSYTMHSKRRQKQRRDDFYNKSPFEDDFSTRSFHATEFSSIESPTAETVRRQLDEDEQQQAAATARISSTKASIGSSRRSPFEDDFTPPETRRGSARILSSISSDISRSPHDPAFCRADDVFLPEPEVDAPPHEHRRKQQQQQRWPDDRQVAGMKNRLSSSARMASQDSGNIKKSESVNIFSRESDPFADDDFFADAERPRKKNNGDAFKWSEPNFGSFDFKEEDEEEEEE</sequence>
<feature type="compositionally biased region" description="Low complexity" evidence="6">
    <location>
        <begin position="1556"/>
        <end position="1567"/>
    </location>
</feature>
<evidence type="ECO:0000256" key="1">
    <source>
        <dbReference type="ARBA" id="ARBA00004496"/>
    </source>
</evidence>
<feature type="region of interest" description="Disordered" evidence="6">
    <location>
        <begin position="929"/>
        <end position="1046"/>
    </location>
</feature>
<feature type="compositionally biased region" description="Polar residues" evidence="6">
    <location>
        <begin position="1027"/>
        <end position="1046"/>
    </location>
</feature>
<feature type="compositionally biased region" description="Acidic residues" evidence="6">
    <location>
        <begin position="1247"/>
        <end position="1256"/>
    </location>
</feature>
<feature type="compositionally biased region" description="Basic and acidic residues" evidence="6">
    <location>
        <begin position="105"/>
        <end position="124"/>
    </location>
</feature>
<feature type="compositionally biased region" description="Basic and acidic residues" evidence="6">
    <location>
        <begin position="1150"/>
        <end position="1160"/>
    </location>
</feature>
<comment type="subcellular location">
    <subcellularLocation>
        <location evidence="1">Cytoplasm</location>
    </subcellularLocation>
</comment>
<dbReference type="PROSITE" id="PS01179">
    <property type="entry name" value="PID"/>
    <property type="match status" value="1"/>
</dbReference>
<feature type="region of interest" description="Disordered" evidence="6">
    <location>
        <begin position="1"/>
        <end position="27"/>
    </location>
</feature>
<keyword evidence="4" id="KW-0597">Phosphoprotein</keyword>
<evidence type="ECO:0000313" key="8">
    <source>
        <dbReference type="EMBL" id="CAB3373112.1"/>
    </source>
</evidence>
<feature type="compositionally biased region" description="Acidic residues" evidence="6">
    <location>
        <begin position="1682"/>
        <end position="1691"/>
    </location>
</feature>
<feature type="compositionally biased region" description="Basic and acidic residues" evidence="6">
    <location>
        <begin position="1096"/>
        <end position="1111"/>
    </location>
</feature>
<feature type="compositionally biased region" description="Polar residues" evidence="6">
    <location>
        <begin position="1526"/>
        <end position="1539"/>
    </location>
</feature>
<feature type="region of interest" description="Disordered" evidence="6">
    <location>
        <begin position="439"/>
        <end position="470"/>
    </location>
</feature>
<feature type="compositionally biased region" description="Polar residues" evidence="6">
    <location>
        <begin position="846"/>
        <end position="857"/>
    </location>
</feature>
<evidence type="ECO:0000256" key="4">
    <source>
        <dbReference type="ARBA" id="ARBA00022553"/>
    </source>
</evidence>
<accession>A0A8S1CZ25</accession>
<dbReference type="PANTHER" id="PTHR47695:SF3">
    <property type="entry name" value="PID DOMAIN-CONTAINING PROTEIN"/>
    <property type="match status" value="1"/>
</dbReference>
<feature type="compositionally biased region" description="Acidic residues" evidence="6">
    <location>
        <begin position="1408"/>
        <end position="1420"/>
    </location>
</feature>
<dbReference type="GO" id="GO:0030154">
    <property type="term" value="P:cell differentiation"/>
    <property type="evidence" value="ECO:0007669"/>
    <property type="project" value="UniProtKB-KW"/>
</dbReference>
<dbReference type="OrthoDB" id="10069833at2759"/>
<dbReference type="Gene3D" id="2.30.29.30">
    <property type="entry name" value="Pleckstrin-homology domain (PH domain)/Phosphotyrosine-binding domain (PTB)"/>
    <property type="match status" value="1"/>
</dbReference>
<protein>
    <recommendedName>
        <fullName evidence="7">PID domain-containing protein</fullName>
    </recommendedName>
</protein>
<feature type="compositionally biased region" description="Basic and acidic residues" evidence="6">
    <location>
        <begin position="954"/>
        <end position="963"/>
    </location>
</feature>
<dbReference type="FunFam" id="2.30.29.30:FF:000262">
    <property type="entry name" value="Disabled, isoform F"/>
    <property type="match status" value="1"/>
</dbReference>
<dbReference type="PANTHER" id="PTHR47695">
    <property type="entry name" value="PID DOMAIN-CONTAINING PROTEIN"/>
    <property type="match status" value="1"/>
</dbReference>
<dbReference type="EMBL" id="CADEPI010000081">
    <property type="protein sequence ID" value="CAB3373112.1"/>
    <property type="molecule type" value="Genomic_DNA"/>
</dbReference>
<evidence type="ECO:0000256" key="2">
    <source>
        <dbReference type="ARBA" id="ARBA00022473"/>
    </source>
</evidence>
<keyword evidence="2" id="KW-0217">Developmental protein</keyword>
<evidence type="ECO:0000259" key="7">
    <source>
        <dbReference type="PROSITE" id="PS01179"/>
    </source>
</evidence>
<dbReference type="InterPro" id="IPR048561">
    <property type="entry name" value="Dab_PTB"/>
</dbReference>
<feature type="region of interest" description="Disordered" evidence="6">
    <location>
        <begin position="516"/>
        <end position="547"/>
    </location>
</feature>
<feature type="domain" description="PID" evidence="7">
    <location>
        <begin position="128"/>
        <end position="260"/>
    </location>
</feature>
<evidence type="ECO:0000256" key="6">
    <source>
        <dbReference type="SAM" id="MobiDB-lite"/>
    </source>
</evidence>
<keyword evidence="3" id="KW-0963">Cytoplasm</keyword>
<feature type="compositionally biased region" description="Basic and acidic residues" evidence="6">
    <location>
        <begin position="1332"/>
        <end position="1346"/>
    </location>
</feature>
<proteinExistence type="predicted"/>
<dbReference type="SUPFAM" id="SSF50729">
    <property type="entry name" value="PH domain-like"/>
    <property type="match status" value="1"/>
</dbReference>
<feature type="compositionally biased region" description="Basic and acidic residues" evidence="6">
    <location>
        <begin position="1286"/>
        <end position="1320"/>
    </location>
</feature>
<comment type="caution">
    <text evidence="8">The sequence shown here is derived from an EMBL/GenBank/DDBJ whole genome shotgun (WGS) entry which is preliminary data.</text>
</comment>
<keyword evidence="5" id="KW-0221">Differentiation</keyword>
<feature type="region of interest" description="Disordered" evidence="6">
    <location>
        <begin position="42"/>
        <end position="124"/>
    </location>
</feature>
<reference evidence="8 9" key="1">
    <citation type="submission" date="2020-04" db="EMBL/GenBank/DDBJ databases">
        <authorList>
            <person name="Alioto T."/>
            <person name="Alioto T."/>
            <person name="Gomez Garrido J."/>
        </authorList>
    </citation>
    <scope>NUCLEOTIDE SEQUENCE [LARGE SCALE GENOMIC DNA]</scope>
</reference>
<feature type="compositionally biased region" description="Polar residues" evidence="6">
    <location>
        <begin position="1490"/>
        <end position="1506"/>
    </location>
</feature>
<dbReference type="SMART" id="SM00462">
    <property type="entry name" value="PTB"/>
    <property type="match status" value="1"/>
</dbReference>
<evidence type="ECO:0000256" key="3">
    <source>
        <dbReference type="ARBA" id="ARBA00022490"/>
    </source>
</evidence>
<dbReference type="CDD" id="cd01215">
    <property type="entry name" value="PTB_Dab"/>
    <property type="match status" value="1"/>
</dbReference>
<gene>
    <name evidence="8" type="ORF">CLODIP_2_CD12628</name>
</gene>
<name>A0A8S1CZ25_9INSE</name>
<feature type="compositionally biased region" description="Acidic residues" evidence="6">
    <location>
        <begin position="1203"/>
        <end position="1217"/>
    </location>
</feature>
<evidence type="ECO:0000313" key="9">
    <source>
        <dbReference type="Proteomes" id="UP000494165"/>
    </source>
</evidence>
<feature type="region of interest" description="Disordered" evidence="6">
    <location>
        <begin position="350"/>
        <end position="424"/>
    </location>
</feature>
<feature type="compositionally biased region" description="Polar residues" evidence="6">
    <location>
        <begin position="1617"/>
        <end position="1630"/>
    </location>
</feature>
<feature type="region of interest" description="Disordered" evidence="6">
    <location>
        <begin position="1079"/>
        <end position="1691"/>
    </location>
</feature>
<feature type="region of interest" description="Disordered" evidence="6">
    <location>
        <begin position="610"/>
        <end position="801"/>
    </location>
</feature>
<feature type="compositionally biased region" description="Basic and acidic residues" evidence="6">
    <location>
        <begin position="863"/>
        <end position="876"/>
    </location>
</feature>
<dbReference type="InterPro" id="IPR006020">
    <property type="entry name" value="PTB/PI_dom"/>
</dbReference>
<feature type="compositionally biased region" description="Acidic residues" evidence="6">
    <location>
        <begin position="937"/>
        <end position="951"/>
    </location>
</feature>
<feature type="compositionally biased region" description="Acidic residues" evidence="6">
    <location>
        <begin position="973"/>
        <end position="983"/>
    </location>
</feature>
<feature type="compositionally biased region" description="Basic and acidic residues" evidence="6">
    <location>
        <begin position="1218"/>
        <end position="1227"/>
    </location>
</feature>
<feature type="compositionally biased region" description="Polar residues" evidence="6">
    <location>
        <begin position="525"/>
        <end position="537"/>
    </location>
</feature>
<dbReference type="InterPro" id="IPR011993">
    <property type="entry name" value="PH-like_dom_sf"/>
</dbReference>
<feature type="region of interest" description="Disordered" evidence="6">
    <location>
        <begin position="846"/>
        <end position="876"/>
    </location>
</feature>
<feature type="compositionally biased region" description="Low complexity" evidence="6">
    <location>
        <begin position="641"/>
        <end position="658"/>
    </location>
</feature>
<dbReference type="Proteomes" id="UP000494165">
    <property type="component" value="Unassembled WGS sequence"/>
</dbReference>
<feature type="compositionally biased region" description="Basic and acidic residues" evidence="6">
    <location>
        <begin position="1013"/>
        <end position="1022"/>
    </location>
</feature>
<feature type="compositionally biased region" description="Pro residues" evidence="6">
    <location>
        <begin position="376"/>
        <end position="390"/>
    </location>
</feature>
<feature type="compositionally biased region" description="Low complexity" evidence="6">
    <location>
        <begin position="452"/>
        <end position="463"/>
    </location>
</feature>
<keyword evidence="9" id="KW-1185">Reference proteome</keyword>
<organism evidence="8 9">
    <name type="scientific">Cloeon dipterum</name>
    <dbReference type="NCBI Taxonomy" id="197152"/>
    <lineage>
        <taxon>Eukaryota</taxon>
        <taxon>Metazoa</taxon>
        <taxon>Ecdysozoa</taxon>
        <taxon>Arthropoda</taxon>
        <taxon>Hexapoda</taxon>
        <taxon>Insecta</taxon>
        <taxon>Pterygota</taxon>
        <taxon>Palaeoptera</taxon>
        <taxon>Ephemeroptera</taxon>
        <taxon>Pisciforma</taxon>
        <taxon>Baetidae</taxon>
        <taxon>Cloeon</taxon>
    </lineage>
</organism>
<feature type="compositionally biased region" description="Pro residues" evidence="6">
    <location>
        <begin position="704"/>
        <end position="720"/>
    </location>
</feature>
<feature type="compositionally biased region" description="Low complexity" evidence="6">
    <location>
        <begin position="410"/>
        <end position="424"/>
    </location>
</feature>
<evidence type="ECO:0000256" key="5">
    <source>
        <dbReference type="ARBA" id="ARBA00022782"/>
    </source>
</evidence>
<feature type="compositionally biased region" description="Basic and acidic residues" evidence="6">
    <location>
        <begin position="1436"/>
        <end position="1460"/>
    </location>
</feature>